<comment type="caution">
    <text evidence="2">The sequence shown here is derived from an EMBL/GenBank/DDBJ whole genome shotgun (WGS) entry which is preliminary data.</text>
</comment>
<gene>
    <name evidence="2" type="ORF">DFQ02_103179</name>
</gene>
<feature type="signal peptide" evidence="1">
    <location>
        <begin position="1"/>
        <end position="22"/>
    </location>
</feature>
<evidence type="ECO:0000313" key="3">
    <source>
        <dbReference type="Proteomes" id="UP000256629"/>
    </source>
</evidence>
<feature type="chain" id="PRO_5017797168" description="PepSY-like beta-lactamase-inhibitor" evidence="1">
    <location>
        <begin position="23"/>
        <end position="84"/>
    </location>
</feature>
<evidence type="ECO:0000256" key="1">
    <source>
        <dbReference type="SAM" id="SignalP"/>
    </source>
</evidence>
<dbReference type="Proteomes" id="UP000256629">
    <property type="component" value="Unassembled WGS sequence"/>
</dbReference>
<name>A0A3D9HH86_9FLAO</name>
<organism evidence="2 3">
    <name type="scientific">Seonamhaeicola aphaedonensis</name>
    <dbReference type="NCBI Taxonomy" id="1461338"/>
    <lineage>
        <taxon>Bacteria</taxon>
        <taxon>Pseudomonadati</taxon>
        <taxon>Bacteroidota</taxon>
        <taxon>Flavobacteriia</taxon>
        <taxon>Flavobacteriales</taxon>
        <taxon>Flavobacteriaceae</taxon>
    </lineage>
</organism>
<dbReference type="RefSeq" id="WP_147297740.1">
    <property type="nucleotide sequence ID" value="NZ_QRDX01000003.1"/>
</dbReference>
<keyword evidence="3" id="KW-1185">Reference proteome</keyword>
<dbReference type="AlphaFoldDB" id="A0A3D9HH86"/>
<protein>
    <recommendedName>
        <fullName evidence="4">PepSY-like beta-lactamase-inhibitor</fullName>
    </recommendedName>
</protein>
<evidence type="ECO:0008006" key="4">
    <source>
        <dbReference type="Google" id="ProtNLM"/>
    </source>
</evidence>
<evidence type="ECO:0000313" key="2">
    <source>
        <dbReference type="EMBL" id="RED48848.1"/>
    </source>
</evidence>
<reference evidence="2 3" key="1">
    <citation type="submission" date="2018-07" db="EMBL/GenBank/DDBJ databases">
        <title>Genomic Encyclopedia of Type Strains, Phase III (KMG-III): the genomes of soil and plant-associated and newly described type strains.</title>
        <authorList>
            <person name="Whitman W."/>
        </authorList>
    </citation>
    <scope>NUCLEOTIDE SEQUENCE [LARGE SCALE GENOMIC DNA]</scope>
    <source>
        <strain evidence="2 3">CECT 8487</strain>
    </source>
</reference>
<proteinExistence type="predicted"/>
<keyword evidence="1" id="KW-0732">Signal</keyword>
<sequence length="84" mass="9428">MMKKLHVFLAVVMLSFSIGSNADTIKNSDLNLNNPDVRKCLLDATKVSGWELASVYLNADNKIVMIFDKGDDTRIYTSKEVFVN</sequence>
<dbReference type="EMBL" id="QRDX01000003">
    <property type="protein sequence ID" value="RED48848.1"/>
    <property type="molecule type" value="Genomic_DNA"/>
</dbReference>
<accession>A0A3D9HH86</accession>
<dbReference type="OrthoDB" id="1453156at2"/>